<dbReference type="EMBL" id="JAVHJO010000012">
    <property type="protein sequence ID" value="KAK6531773.1"/>
    <property type="molecule type" value="Genomic_DNA"/>
</dbReference>
<feature type="region of interest" description="Disordered" evidence="1">
    <location>
        <begin position="399"/>
        <end position="430"/>
    </location>
</feature>
<feature type="compositionally biased region" description="Acidic residues" evidence="1">
    <location>
        <begin position="401"/>
        <end position="418"/>
    </location>
</feature>
<dbReference type="AlphaFoldDB" id="A0AAV9X667"/>
<feature type="compositionally biased region" description="Pro residues" evidence="1">
    <location>
        <begin position="293"/>
        <end position="309"/>
    </location>
</feature>
<feature type="compositionally biased region" description="Low complexity" evidence="1">
    <location>
        <begin position="151"/>
        <end position="168"/>
    </location>
</feature>
<evidence type="ECO:0000256" key="1">
    <source>
        <dbReference type="SAM" id="MobiDB-lite"/>
    </source>
</evidence>
<organism evidence="2 3">
    <name type="scientific">Orbilia ellipsospora</name>
    <dbReference type="NCBI Taxonomy" id="2528407"/>
    <lineage>
        <taxon>Eukaryota</taxon>
        <taxon>Fungi</taxon>
        <taxon>Dikarya</taxon>
        <taxon>Ascomycota</taxon>
        <taxon>Pezizomycotina</taxon>
        <taxon>Orbiliomycetes</taxon>
        <taxon>Orbiliales</taxon>
        <taxon>Orbiliaceae</taxon>
        <taxon>Orbilia</taxon>
    </lineage>
</organism>
<reference evidence="2 3" key="1">
    <citation type="submission" date="2019-10" db="EMBL/GenBank/DDBJ databases">
        <authorList>
            <person name="Palmer J.M."/>
        </authorList>
    </citation>
    <scope>NUCLEOTIDE SEQUENCE [LARGE SCALE GENOMIC DNA]</scope>
    <source>
        <strain evidence="2 3">TWF694</strain>
    </source>
</reference>
<evidence type="ECO:0000313" key="3">
    <source>
        <dbReference type="Proteomes" id="UP001365542"/>
    </source>
</evidence>
<sequence length="456" mass="49432">MAAVLANQRHVLTPLSPKRRTVLGNVTNIVRGLDNVIAPTLTDGKGFSYSKPAALTKKPLGLSLVSSASSKSSGKRALCTIYDENSAPQQAPSSNKRMKSHFAPSCDENSIAKYALVTKPISPVPSGIIVSKKKASIPSSQLPQSLKRRTPTSSTPSSSIKSSMSVTSALSRKDSLASLSATSPPKGIKRKIQKSIRRVEPPSHISRSPSKDAESIDGRLIATPVTKTGNSTAASWRPGQPFPKTWMFDIHEDTLEETLTNLMYHGAGTLDISDEEDLNKGKSDVDRVGKENIPPPPTEDQLAMPPPALPRREESSSDDMDSERVRSPLGEADVEIFYPNLKKEREEAIKMKQQMKMRKSGGMMGSKFAVIGDIVEDYLKQTKKAEAEKVLDCAAAVPLPADDDEEEAEEEEVEEAQAADETSKGKNVLPAVEAENCDFDTQTRALAEDSLFDDDL</sequence>
<evidence type="ECO:0000313" key="2">
    <source>
        <dbReference type="EMBL" id="KAK6531773.1"/>
    </source>
</evidence>
<feature type="compositionally biased region" description="Basic and acidic residues" evidence="1">
    <location>
        <begin position="278"/>
        <end position="290"/>
    </location>
</feature>
<gene>
    <name evidence="2" type="ORF">TWF694_002942</name>
</gene>
<name>A0AAV9X667_9PEZI</name>
<accession>A0AAV9X667</accession>
<dbReference type="Proteomes" id="UP001365542">
    <property type="component" value="Unassembled WGS sequence"/>
</dbReference>
<feature type="region of interest" description="Disordered" evidence="1">
    <location>
        <begin position="273"/>
        <end position="328"/>
    </location>
</feature>
<keyword evidence="3" id="KW-1185">Reference proteome</keyword>
<protein>
    <submittedName>
        <fullName evidence="2">Uncharacterized protein</fullName>
    </submittedName>
</protein>
<comment type="caution">
    <text evidence="2">The sequence shown here is derived from an EMBL/GenBank/DDBJ whole genome shotgun (WGS) entry which is preliminary data.</text>
</comment>
<feature type="region of interest" description="Disordered" evidence="1">
    <location>
        <begin position="132"/>
        <end position="241"/>
    </location>
</feature>
<feature type="compositionally biased region" description="Basic residues" evidence="1">
    <location>
        <begin position="187"/>
        <end position="196"/>
    </location>
</feature>
<feature type="compositionally biased region" description="Polar residues" evidence="1">
    <location>
        <begin position="225"/>
        <end position="234"/>
    </location>
</feature>
<proteinExistence type="predicted"/>